<keyword evidence="1" id="KW-0472">Membrane</keyword>
<gene>
    <name evidence="2" type="ORF">N6H18_15810</name>
</gene>
<dbReference type="RefSeq" id="WP_262309252.1">
    <property type="nucleotide sequence ID" value="NZ_CP106679.1"/>
</dbReference>
<feature type="transmembrane region" description="Helical" evidence="1">
    <location>
        <begin position="282"/>
        <end position="300"/>
    </location>
</feature>
<proteinExistence type="predicted"/>
<dbReference type="Pfam" id="PF04018">
    <property type="entry name" value="VCA0040-like"/>
    <property type="match status" value="1"/>
</dbReference>
<name>A0ABY6CR14_9BACT</name>
<feature type="transmembrane region" description="Helical" evidence="1">
    <location>
        <begin position="154"/>
        <end position="183"/>
    </location>
</feature>
<protein>
    <submittedName>
        <fullName evidence="2">DUF368 domain-containing protein</fullName>
    </submittedName>
</protein>
<keyword evidence="3" id="KW-1185">Reference proteome</keyword>
<feature type="transmembrane region" description="Helical" evidence="1">
    <location>
        <begin position="72"/>
        <end position="96"/>
    </location>
</feature>
<keyword evidence="1" id="KW-1133">Transmembrane helix</keyword>
<reference evidence="2" key="1">
    <citation type="submission" date="2022-09" db="EMBL/GenBank/DDBJ databases">
        <title>Comparative genomics and taxonomic characterization of three novel marine species of genus Reichenbachiella exhibiting antioxidant and polysaccharide degradation activities.</title>
        <authorList>
            <person name="Muhammad N."/>
            <person name="Lee Y.-J."/>
            <person name="Ko J."/>
            <person name="Kim S.-G."/>
        </authorList>
    </citation>
    <scope>NUCLEOTIDE SEQUENCE</scope>
    <source>
        <strain evidence="2">BKB1-1</strain>
    </source>
</reference>
<feature type="transmembrane region" description="Helical" evidence="1">
    <location>
        <begin position="30"/>
        <end position="51"/>
    </location>
</feature>
<evidence type="ECO:0000313" key="3">
    <source>
        <dbReference type="Proteomes" id="UP001065174"/>
    </source>
</evidence>
<feature type="transmembrane region" description="Helical" evidence="1">
    <location>
        <begin position="128"/>
        <end position="148"/>
    </location>
</feature>
<accession>A0ABY6CR14</accession>
<dbReference type="EMBL" id="CP106679">
    <property type="protein sequence ID" value="UXP31813.1"/>
    <property type="molecule type" value="Genomic_DNA"/>
</dbReference>
<dbReference type="Proteomes" id="UP001065174">
    <property type="component" value="Chromosome"/>
</dbReference>
<dbReference type="PANTHER" id="PTHR37308">
    <property type="entry name" value="INTEGRAL MEMBRANE PROTEIN"/>
    <property type="match status" value="1"/>
</dbReference>
<evidence type="ECO:0000313" key="2">
    <source>
        <dbReference type="EMBL" id="UXP31813.1"/>
    </source>
</evidence>
<feature type="transmembrane region" description="Helical" evidence="1">
    <location>
        <begin position="195"/>
        <end position="219"/>
    </location>
</feature>
<feature type="transmembrane region" description="Helical" evidence="1">
    <location>
        <begin position="102"/>
        <end position="121"/>
    </location>
</feature>
<organism evidence="2 3">
    <name type="scientific">Reichenbachiella agarivorans</name>
    <dbReference type="NCBI Taxonomy" id="2979464"/>
    <lineage>
        <taxon>Bacteria</taxon>
        <taxon>Pseudomonadati</taxon>
        <taxon>Bacteroidota</taxon>
        <taxon>Cytophagia</taxon>
        <taxon>Cytophagales</taxon>
        <taxon>Reichenbachiellaceae</taxon>
        <taxon>Reichenbachiella</taxon>
    </lineage>
</organism>
<feature type="transmembrane region" description="Helical" evidence="1">
    <location>
        <begin position="225"/>
        <end position="245"/>
    </location>
</feature>
<sequence>MKSFKDYLLLFLKGIGMGSADVVPGVSGGTIALITGVYGQLLDSINSFDLTALQLLRKMKFKKLWQHINGSFLLPLLGGIIVSIVTLAKVISHLLASNPIEIWSFFFGLIIISSISVLKEIKEWNYKVVGSCVLGIVIAYVITTITPATTPNQLWFVFISGAIAICAMILPGISGSFILLILGKYAYIVKSLNELNIAVVLVFVTGCITGLLSFSRAISWSLKKFHNYAIALLAGFMLGSLNKIWPWKKAIRFDWVDGKQIPTFEKNILPTEYFTETGQQPLIIHAILFMALGFLLVIIIEKLALLIKEPTDKNTAS</sequence>
<evidence type="ECO:0000256" key="1">
    <source>
        <dbReference type="SAM" id="Phobius"/>
    </source>
</evidence>
<keyword evidence="1" id="KW-0812">Transmembrane</keyword>
<dbReference type="PANTHER" id="PTHR37308:SF1">
    <property type="entry name" value="POLYPRENYL-PHOSPHATE TRANSPORTER"/>
    <property type="match status" value="1"/>
</dbReference>
<dbReference type="InterPro" id="IPR007163">
    <property type="entry name" value="VCA0040-like"/>
</dbReference>